<evidence type="ECO:0000313" key="2">
    <source>
        <dbReference type="EMBL" id="KUF40156.1"/>
    </source>
</evidence>
<dbReference type="EMBL" id="LPXH01000033">
    <property type="protein sequence ID" value="KUF40156.1"/>
    <property type="molecule type" value="Genomic_DNA"/>
</dbReference>
<reference evidence="2 3" key="1">
    <citation type="submission" date="2015-12" db="EMBL/GenBank/DDBJ databases">
        <title>Complete genome sequence of a multi-drug resistant strain Acidovorax sp. 12322-1.</title>
        <authorList>
            <person name="Ming D."/>
            <person name="Wang M."/>
            <person name="Hu S."/>
            <person name="Zhou Y."/>
            <person name="Jiang T."/>
        </authorList>
    </citation>
    <scope>NUCLEOTIDE SEQUENCE [LARGE SCALE GENOMIC DNA]</scope>
    <source>
        <strain evidence="2 3">12322-1</strain>
    </source>
</reference>
<accession>A0A0W7YYE0</accession>
<dbReference type="InterPro" id="IPR011256">
    <property type="entry name" value="Reg_factor_effector_dom_sf"/>
</dbReference>
<dbReference type="InterPro" id="IPR010499">
    <property type="entry name" value="AraC_E-bd"/>
</dbReference>
<dbReference type="Proteomes" id="UP000053300">
    <property type="component" value="Unassembled WGS sequence"/>
</dbReference>
<evidence type="ECO:0000313" key="3">
    <source>
        <dbReference type="Proteomes" id="UP000053300"/>
    </source>
</evidence>
<keyword evidence="3" id="KW-1185">Reference proteome</keyword>
<gene>
    <name evidence="2" type="ORF">AS359_12475</name>
</gene>
<feature type="domain" description="AraC effector-binding" evidence="1">
    <location>
        <begin position="1"/>
        <end position="144"/>
    </location>
</feature>
<sequence>MNIHTTEAITALQRTVRMTIPQIGEQAAQAYENMRAEAQARQLVVNGPSIFVAHSMPQDAHTEFELTFCLPVKGNDLPKLSAFRCACFMFEGPLDRLFTHGYQTLLRSIEDAGLTPSNESREVYHEWYGPASDKNRIEIQIGVIE</sequence>
<comment type="caution">
    <text evidence="2">The sequence shown here is derived from an EMBL/GenBank/DDBJ whole genome shotgun (WGS) entry which is preliminary data.</text>
</comment>
<dbReference type="STRING" id="225992.B5M06_02860"/>
<organism evidence="2 3">
    <name type="scientific">Comamonas kerstersii</name>
    <dbReference type="NCBI Taxonomy" id="225992"/>
    <lineage>
        <taxon>Bacteria</taxon>
        <taxon>Pseudomonadati</taxon>
        <taxon>Pseudomonadota</taxon>
        <taxon>Betaproteobacteria</taxon>
        <taxon>Burkholderiales</taxon>
        <taxon>Comamonadaceae</taxon>
        <taxon>Comamonas</taxon>
    </lineage>
</organism>
<dbReference type="SUPFAM" id="SSF55136">
    <property type="entry name" value="Probable bacterial effector-binding domain"/>
    <property type="match status" value="1"/>
</dbReference>
<dbReference type="SMART" id="SM00871">
    <property type="entry name" value="AraC_E_bind"/>
    <property type="match status" value="1"/>
</dbReference>
<proteinExistence type="predicted"/>
<name>A0A0W7YYE0_9BURK</name>
<evidence type="ECO:0000259" key="1">
    <source>
        <dbReference type="SMART" id="SM00871"/>
    </source>
</evidence>
<protein>
    <submittedName>
        <fullName evidence="2">Transcriptional regulator</fullName>
    </submittedName>
</protein>
<dbReference type="Gene3D" id="3.20.80.10">
    <property type="entry name" value="Regulatory factor, effector binding domain"/>
    <property type="match status" value="1"/>
</dbReference>
<dbReference type="RefSeq" id="WP_058880088.1">
    <property type="nucleotide sequence ID" value="NZ_LPXH01000033.1"/>
</dbReference>
<dbReference type="AlphaFoldDB" id="A0A0W7YYE0"/>